<evidence type="ECO:0000313" key="1">
    <source>
        <dbReference type="EMBL" id="KAI3700121.1"/>
    </source>
</evidence>
<evidence type="ECO:0000313" key="2">
    <source>
        <dbReference type="Proteomes" id="UP001055811"/>
    </source>
</evidence>
<organism evidence="1 2">
    <name type="scientific">Cichorium intybus</name>
    <name type="common">Chicory</name>
    <dbReference type="NCBI Taxonomy" id="13427"/>
    <lineage>
        <taxon>Eukaryota</taxon>
        <taxon>Viridiplantae</taxon>
        <taxon>Streptophyta</taxon>
        <taxon>Embryophyta</taxon>
        <taxon>Tracheophyta</taxon>
        <taxon>Spermatophyta</taxon>
        <taxon>Magnoliopsida</taxon>
        <taxon>eudicotyledons</taxon>
        <taxon>Gunneridae</taxon>
        <taxon>Pentapetalae</taxon>
        <taxon>asterids</taxon>
        <taxon>campanulids</taxon>
        <taxon>Asterales</taxon>
        <taxon>Asteraceae</taxon>
        <taxon>Cichorioideae</taxon>
        <taxon>Cichorieae</taxon>
        <taxon>Cichoriinae</taxon>
        <taxon>Cichorium</taxon>
    </lineage>
</organism>
<reference evidence="1 2" key="2">
    <citation type="journal article" date="2022" name="Mol. Ecol. Resour.">
        <title>The genomes of chicory, endive, great burdock and yacon provide insights into Asteraceae paleo-polyploidization history and plant inulin production.</title>
        <authorList>
            <person name="Fan W."/>
            <person name="Wang S."/>
            <person name="Wang H."/>
            <person name="Wang A."/>
            <person name="Jiang F."/>
            <person name="Liu H."/>
            <person name="Zhao H."/>
            <person name="Xu D."/>
            <person name="Zhang Y."/>
        </authorList>
    </citation>
    <scope>NUCLEOTIDE SEQUENCE [LARGE SCALE GENOMIC DNA]</scope>
    <source>
        <strain evidence="2">cv. Punajuju</strain>
        <tissue evidence="1">Leaves</tissue>
    </source>
</reference>
<reference evidence="2" key="1">
    <citation type="journal article" date="2022" name="Mol. Ecol. Resour.">
        <title>The genomes of chicory, endive, great burdock and yacon provide insights into Asteraceae palaeo-polyploidization history and plant inulin production.</title>
        <authorList>
            <person name="Fan W."/>
            <person name="Wang S."/>
            <person name="Wang H."/>
            <person name="Wang A."/>
            <person name="Jiang F."/>
            <person name="Liu H."/>
            <person name="Zhao H."/>
            <person name="Xu D."/>
            <person name="Zhang Y."/>
        </authorList>
    </citation>
    <scope>NUCLEOTIDE SEQUENCE [LARGE SCALE GENOMIC DNA]</scope>
    <source>
        <strain evidence="2">cv. Punajuju</strain>
    </source>
</reference>
<proteinExistence type="predicted"/>
<protein>
    <submittedName>
        <fullName evidence="1">Uncharacterized protein</fullName>
    </submittedName>
</protein>
<dbReference type="Proteomes" id="UP001055811">
    <property type="component" value="Linkage Group LG08"/>
</dbReference>
<keyword evidence="2" id="KW-1185">Reference proteome</keyword>
<dbReference type="EMBL" id="CM042016">
    <property type="protein sequence ID" value="KAI3700121.1"/>
    <property type="molecule type" value="Genomic_DNA"/>
</dbReference>
<gene>
    <name evidence="1" type="ORF">L2E82_44738</name>
</gene>
<sequence length="217" mass="24932">MGDYMYPDQYEYYENPADNYYEDDWYNGSFDDNGWRTEESSQPENPAICARLWVLMYNTHQVQKDQADALVRLQASLDHDNVCELASPEYVMEGHTPWESQETIERVENVVEEEVVGDNASPDSTAFDVFENFDNVDLVMSESIPSPDNLVDEDVEEEAISDSTDPNPTIPEIFENFEHFENKDLVMGDSIPPPDETSRSLLVPIHLLDDDQEDDDD</sequence>
<accession>A0ACB8ZS21</accession>
<name>A0ACB8ZS21_CICIN</name>
<comment type="caution">
    <text evidence="1">The sequence shown here is derived from an EMBL/GenBank/DDBJ whole genome shotgun (WGS) entry which is preliminary data.</text>
</comment>